<feature type="compositionally biased region" description="Polar residues" evidence="4">
    <location>
        <begin position="684"/>
        <end position="694"/>
    </location>
</feature>
<feature type="region of interest" description="Disordered" evidence="4">
    <location>
        <begin position="526"/>
        <end position="803"/>
    </location>
</feature>
<dbReference type="PROSITE" id="PS50812">
    <property type="entry name" value="PWWP"/>
    <property type="match status" value="1"/>
</dbReference>
<dbReference type="PANTHER" id="PTHR15999">
    <property type="entry name" value="ZINC FINGER CW-TYPE PWWP DOMAIN PROTEIN 1"/>
    <property type="match status" value="1"/>
</dbReference>
<feature type="domain" description="PWWP" evidence="5">
    <location>
        <begin position="347"/>
        <end position="411"/>
    </location>
</feature>
<evidence type="ECO:0000313" key="8">
    <source>
        <dbReference type="RefSeq" id="XP_019627874.1"/>
    </source>
</evidence>
<feature type="compositionally biased region" description="Basic and acidic residues" evidence="4">
    <location>
        <begin position="551"/>
        <end position="570"/>
    </location>
</feature>
<dbReference type="GO" id="GO:0008270">
    <property type="term" value="F:zinc ion binding"/>
    <property type="evidence" value="ECO:0007669"/>
    <property type="project" value="UniProtKB-KW"/>
</dbReference>
<evidence type="ECO:0000259" key="5">
    <source>
        <dbReference type="PROSITE" id="PS50812"/>
    </source>
</evidence>
<feature type="domain" description="CW-type" evidence="6">
    <location>
        <begin position="282"/>
        <end position="336"/>
    </location>
</feature>
<dbReference type="KEGG" id="bbel:109472533"/>
<evidence type="ECO:0000256" key="1">
    <source>
        <dbReference type="ARBA" id="ARBA00022723"/>
    </source>
</evidence>
<dbReference type="RefSeq" id="XP_019627874.1">
    <property type="nucleotide sequence ID" value="XM_019772315.1"/>
</dbReference>
<feature type="compositionally biased region" description="Low complexity" evidence="4">
    <location>
        <begin position="35"/>
        <end position="46"/>
    </location>
</feature>
<feature type="compositionally biased region" description="Pro residues" evidence="4">
    <location>
        <begin position="701"/>
        <end position="711"/>
    </location>
</feature>
<keyword evidence="2" id="KW-0863">Zinc-finger</keyword>
<dbReference type="PROSITE" id="PS51050">
    <property type="entry name" value="ZF_CW"/>
    <property type="match status" value="1"/>
</dbReference>
<organism evidence="7 8">
    <name type="scientific">Branchiostoma belcheri</name>
    <name type="common">Amphioxus</name>
    <dbReference type="NCBI Taxonomy" id="7741"/>
    <lineage>
        <taxon>Eukaryota</taxon>
        <taxon>Metazoa</taxon>
        <taxon>Chordata</taxon>
        <taxon>Cephalochordata</taxon>
        <taxon>Leptocardii</taxon>
        <taxon>Amphioxiformes</taxon>
        <taxon>Branchiostomatidae</taxon>
        <taxon>Branchiostoma</taxon>
    </lineage>
</organism>
<evidence type="ECO:0000256" key="2">
    <source>
        <dbReference type="ARBA" id="ARBA00022771"/>
    </source>
</evidence>
<keyword evidence="7" id="KW-1185">Reference proteome</keyword>
<sequence length="874" mass="97377">MDLIKLKTSFKTPATGPTLDLNFSNERIDDDQEVPSSPQGNGPSSPDLADLGLPASPTGTCTVTEDRLEERSQKLDNGKEKEFQDLEKSRISDQKTGKVSSSLSQEEWDDLFTAVLSKPPEDSSAAEKADSVGVASADDFESLAVDAKQVVEGEGSESLKAKHGETGEHDAKDVPDKTPATSEHNTPKCHTPKKPAKPRSKKKKLHPKQLVYSESMAGEGTGGAVYEKSKKIKKKKKLKTTSPDKNIYEFTEETGPSSSTIKPKKEDKKKMSKRKRFLSREIEEKGTWVQCTADRCGKWRYLSEVTDPASVPDRWTCSMNKDEEYNSCEKTEADWSELEFVDTRYVEGSIVWAKMPGYPWWPGMVEEDPDDQAYYETDSRQKPIRYHVVFFGKTVSRAWIPERSVRPFTRQDDSDHMGSLVVDGKNYRKRVHVACTMARQAVVLSIKKRLQTFGFGKRFQGHWGKQEVSSDENDKEPLKETTSKSSPEEETQPTSPDDLSDSGSVEDLMEQAEKVLGNAESFLTSLQNKGEDNDGKSDEEFEYSPGKVMKISHEPPVLKKDKEQSEEPKPVKKRKGKKSDDKQVPKKKKKTLLSEDGSKKSKTSLKDKRVSQEEAEVKKAPAFKVKLKKSKPVAPQKENKLSNNDKEVTENTDTEIKPKNEDKQAAPAPKPKKPSFKPPRQKKTLTATASPNDTSENKATEPPPECEPPIPFDSEIFTMEMDSQEESCNKQPKTVNKPPTTKKAEKKADPDHEAQKNDSDDMPPCSLEASNTDDADDLLSAPNSPSMDLPDPVSIESVCPSSPEMDLTEKDVVTAVMDSCVPSSPAMDFEEHLDDSNVPASPLMDFDDDDTSCLPVHGTEDPFSDNSQPFDLEE</sequence>
<proteinExistence type="predicted"/>
<dbReference type="GeneID" id="109472533"/>
<name>A0A6P4Z1R3_BRABE</name>
<keyword evidence="3" id="KW-0862">Zinc</keyword>
<dbReference type="PANTHER" id="PTHR15999:SF2">
    <property type="entry name" value="ZINC FINGER CW-TYPE PWWP DOMAIN PROTEIN 1"/>
    <property type="match status" value="1"/>
</dbReference>
<dbReference type="InterPro" id="IPR000313">
    <property type="entry name" value="PWWP_dom"/>
</dbReference>
<feature type="compositionally biased region" description="Polar residues" evidence="4">
    <location>
        <begin position="864"/>
        <end position="874"/>
    </location>
</feature>
<dbReference type="InterPro" id="IPR042778">
    <property type="entry name" value="ZCWPW1/ZCWPW2"/>
</dbReference>
<dbReference type="Gene3D" id="2.30.30.140">
    <property type="match status" value="1"/>
</dbReference>
<feature type="compositionally biased region" description="Low complexity" evidence="4">
    <location>
        <begin position="730"/>
        <end position="741"/>
    </location>
</feature>
<feature type="compositionally biased region" description="Basic and acidic residues" evidence="4">
    <location>
        <begin position="157"/>
        <end position="176"/>
    </location>
</feature>
<feature type="region of interest" description="Disordered" evidence="4">
    <location>
        <begin position="248"/>
        <end position="274"/>
    </location>
</feature>
<accession>A0A6P4Z1R3</accession>
<keyword evidence="1" id="KW-0479">Metal-binding</keyword>
<evidence type="ECO:0000256" key="3">
    <source>
        <dbReference type="ARBA" id="ARBA00022833"/>
    </source>
</evidence>
<evidence type="ECO:0000259" key="6">
    <source>
        <dbReference type="PROSITE" id="PS51050"/>
    </source>
</evidence>
<dbReference type="CDD" id="cd20145">
    <property type="entry name" value="PWWP_ZCWPW1"/>
    <property type="match status" value="1"/>
</dbReference>
<dbReference type="InterPro" id="IPR011124">
    <property type="entry name" value="Znf_CW"/>
</dbReference>
<dbReference type="Pfam" id="PF00855">
    <property type="entry name" value="PWWP"/>
    <property type="match status" value="1"/>
</dbReference>
<protein>
    <submittedName>
        <fullName evidence="8">Zinc finger CW-type PWWP domain protein 1-like</fullName>
    </submittedName>
</protein>
<dbReference type="Proteomes" id="UP000515135">
    <property type="component" value="Unplaced"/>
</dbReference>
<dbReference type="SMART" id="SM00293">
    <property type="entry name" value="PWWP"/>
    <property type="match status" value="1"/>
</dbReference>
<feature type="region of interest" description="Disordered" evidence="4">
    <location>
        <begin position="826"/>
        <end position="874"/>
    </location>
</feature>
<feature type="region of interest" description="Disordered" evidence="4">
    <location>
        <begin position="464"/>
        <end position="503"/>
    </location>
</feature>
<feature type="compositionally biased region" description="Basic and acidic residues" evidence="4">
    <location>
        <begin position="64"/>
        <end position="96"/>
    </location>
</feature>
<feature type="compositionally biased region" description="Basic and acidic residues" evidence="4">
    <location>
        <begin position="529"/>
        <end position="538"/>
    </location>
</feature>
<feature type="compositionally biased region" description="Basic residues" evidence="4">
    <location>
        <begin position="190"/>
        <end position="207"/>
    </location>
</feature>
<dbReference type="SUPFAM" id="SSF63748">
    <property type="entry name" value="Tudor/PWWP/MBT"/>
    <property type="match status" value="1"/>
</dbReference>
<feature type="compositionally biased region" description="Basic and acidic residues" evidence="4">
    <location>
        <begin position="637"/>
        <end position="664"/>
    </location>
</feature>
<gene>
    <name evidence="8" type="primary">LOC109472533</name>
</gene>
<dbReference type="OrthoDB" id="5964980at2759"/>
<feature type="compositionally biased region" description="Basic and acidic residues" evidence="4">
    <location>
        <begin position="742"/>
        <end position="759"/>
    </location>
</feature>
<dbReference type="Gene3D" id="3.30.40.100">
    <property type="match status" value="1"/>
</dbReference>
<evidence type="ECO:0000256" key="4">
    <source>
        <dbReference type="SAM" id="MobiDB-lite"/>
    </source>
</evidence>
<reference evidence="8" key="1">
    <citation type="submission" date="2025-08" db="UniProtKB">
        <authorList>
            <consortium name="RefSeq"/>
        </authorList>
    </citation>
    <scope>IDENTIFICATION</scope>
    <source>
        <tissue evidence="8">Gonad</tissue>
    </source>
</reference>
<dbReference type="Pfam" id="PF07496">
    <property type="entry name" value="zf-CW"/>
    <property type="match status" value="1"/>
</dbReference>
<dbReference type="GO" id="GO:0005634">
    <property type="term" value="C:nucleus"/>
    <property type="evidence" value="ECO:0007669"/>
    <property type="project" value="TreeGrafter"/>
</dbReference>
<evidence type="ECO:0000313" key="7">
    <source>
        <dbReference type="Proteomes" id="UP000515135"/>
    </source>
</evidence>
<dbReference type="AlphaFoldDB" id="A0A6P4Z1R3"/>
<feature type="region of interest" description="Disordered" evidence="4">
    <location>
        <begin position="1"/>
        <end position="105"/>
    </location>
</feature>
<feature type="region of interest" description="Disordered" evidence="4">
    <location>
        <begin position="150"/>
        <end position="222"/>
    </location>
</feature>
<feature type="compositionally biased region" description="Basic and acidic residues" evidence="4">
    <location>
        <begin position="592"/>
        <end position="619"/>
    </location>
</feature>
<feature type="compositionally biased region" description="Basic residues" evidence="4">
    <location>
        <begin position="670"/>
        <end position="683"/>
    </location>
</feature>